<dbReference type="InterPro" id="IPR002885">
    <property type="entry name" value="PPR_rpt"/>
</dbReference>
<feature type="repeat" description="PPR" evidence="2">
    <location>
        <begin position="284"/>
        <end position="314"/>
    </location>
</feature>
<dbReference type="NCBIfam" id="TIGR00756">
    <property type="entry name" value="PPR"/>
    <property type="match status" value="5"/>
</dbReference>
<evidence type="ECO:0008006" key="5">
    <source>
        <dbReference type="Google" id="ProtNLM"/>
    </source>
</evidence>
<accession>A0A7J7MER4</accession>
<evidence type="ECO:0000313" key="4">
    <source>
        <dbReference type="Proteomes" id="UP000541444"/>
    </source>
</evidence>
<feature type="repeat" description="PPR" evidence="2">
    <location>
        <begin position="249"/>
        <end position="283"/>
    </location>
</feature>
<dbReference type="EMBL" id="JACGCM010001570">
    <property type="protein sequence ID" value="KAF6153244.1"/>
    <property type="molecule type" value="Genomic_DNA"/>
</dbReference>
<keyword evidence="4" id="KW-1185">Reference proteome</keyword>
<dbReference type="Pfam" id="PF01535">
    <property type="entry name" value="PPR"/>
    <property type="match status" value="1"/>
</dbReference>
<organism evidence="3 4">
    <name type="scientific">Kingdonia uniflora</name>
    <dbReference type="NCBI Taxonomy" id="39325"/>
    <lineage>
        <taxon>Eukaryota</taxon>
        <taxon>Viridiplantae</taxon>
        <taxon>Streptophyta</taxon>
        <taxon>Embryophyta</taxon>
        <taxon>Tracheophyta</taxon>
        <taxon>Spermatophyta</taxon>
        <taxon>Magnoliopsida</taxon>
        <taxon>Ranunculales</taxon>
        <taxon>Circaeasteraceae</taxon>
        <taxon>Kingdonia</taxon>
    </lineage>
</organism>
<dbReference type="PANTHER" id="PTHR47933:SF23">
    <property type="entry name" value="OS02G0468500 PROTEIN"/>
    <property type="match status" value="1"/>
</dbReference>
<name>A0A7J7MER4_9MAGN</name>
<dbReference type="Pfam" id="PF13812">
    <property type="entry name" value="PPR_3"/>
    <property type="match status" value="1"/>
</dbReference>
<dbReference type="InterPro" id="IPR011990">
    <property type="entry name" value="TPR-like_helical_dom_sf"/>
</dbReference>
<comment type="caution">
    <text evidence="3">The sequence shown here is derived from an EMBL/GenBank/DDBJ whole genome shotgun (WGS) entry which is preliminary data.</text>
</comment>
<feature type="repeat" description="PPR" evidence="2">
    <location>
        <begin position="319"/>
        <end position="353"/>
    </location>
</feature>
<keyword evidence="1" id="KW-0677">Repeat</keyword>
<sequence length="374" mass="43830">MRLAKNSHPFMYNYKPLSENFVNALGIMYRRYYSSYPRKKNLRENRLNVTRFNNVVSQLPPRFNAEDLCGVLYFQDDPYVCLELFNYASQQPRFRHEVPSYYMVIKKLGRAKLYDEMDGIVKQVFAIPTIGSVALFNMMICFYVKGRKLTRAVNVFRHMRKSAVLGCRPSIRTYNLLFGSLLSKGSNTYINRMYMETVRCLFKQMVDDGIEPDIFSLNTMIKGYIDSLHVNDALRIFHQMAVVYSCKPNSNSYDYLIHGLCCQGRTRNARELYEEMKNKGFVPSGKAYNSLVNSLAMGGEFEEAVRILWEMNEKRRLTDLITYRTLLDEICRHGNVGKAMRLLEELQNKRILDWCTYKELLYVVKDDFGNSDDR</sequence>
<reference evidence="3 4" key="1">
    <citation type="journal article" date="2020" name="IScience">
        <title>Genome Sequencing of the Endangered Kingdonia uniflora (Circaeasteraceae, Ranunculales) Reveals Potential Mechanisms of Evolutionary Specialization.</title>
        <authorList>
            <person name="Sun Y."/>
            <person name="Deng T."/>
            <person name="Zhang A."/>
            <person name="Moore M.J."/>
            <person name="Landis J.B."/>
            <person name="Lin N."/>
            <person name="Zhang H."/>
            <person name="Zhang X."/>
            <person name="Huang J."/>
            <person name="Zhang X."/>
            <person name="Sun H."/>
            <person name="Wang H."/>
        </authorList>
    </citation>
    <scope>NUCLEOTIDE SEQUENCE [LARGE SCALE GENOMIC DNA]</scope>
    <source>
        <strain evidence="3">TB1705</strain>
        <tissue evidence="3">Leaf</tissue>
    </source>
</reference>
<dbReference type="Proteomes" id="UP000541444">
    <property type="component" value="Unassembled WGS sequence"/>
</dbReference>
<evidence type="ECO:0000313" key="3">
    <source>
        <dbReference type="EMBL" id="KAF6153244.1"/>
    </source>
</evidence>
<dbReference type="GO" id="GO:0003729">
    <property type="term" value="F:mRNA binding"/>
    <property type="evidence" value="ECO:0007669"/>
    <property type="project" value="TreeGrafter"/>
</dbReference>
<dbReference type="Pfam" id="PF13041">
    <property type="entry name" value="PPR_2"/>
    <property type="match status" value="1"/>
</dbReference>
<protein>
    <recommendedName>
        <fullName evidence="5">Pentatricopeptide repeat-containing protein</fullName>
    </recommendedName>
</protein>
<dbReference type="AlphaFoldDB" id="A0A7J7MER4"/>
<dbReference type="Pfam" id="PF12854">
    <property type="entry name" value="PPR_1"/>
    <property type="match status" value="1"/>
</dbReference>
<dbReference type="PROSITE" id="PS51375">
    <property type="entry name" value="PPR"/>
    <property type="match status" value="3"/>
</dbReference>
<dbReference type="Gene3D" id="1.25.40.10">
    <property type="entry name" value="Tetratricopeptide repeat domain"/>
    <property type="match status" value="2"/>
</dbReference>
<gene>
    <name evidence="3" type="ORF">GIB67_036590</name>
</gene>
<proteinExistence type="predicted"/>
<dbReference type="PANTHER" id="PTHR47933">
    <property type="entry name" value="PENTATRICOPEPTIDE REPEAT-CONTAINING PROTEIN 1, MITOCHONDRIAL"/>
    <property type="match status" value="1"/>
</dbReference>
<evidence type="ECO:0000256" key="2">
    <source>
        <dbReference type="PROSITE-ProRule" id="PRU00708"/>
    </source>
</evidence>
<dbReference type="InterPro" id="IPR051240">
    <property type="entry name" value="Mito_RNA-Proc/Resp"/>
</dbReference>
<dbReference type="OrthoDB" id="185373at2759"/>
<evidence type="ECO:0000256" key="1">
    <source>
        <dbReference type="ARBA" id="ARBA00022737"/>
    </source>
</evidence>